<dbReference type="Pfam" id="PF17191">
    <property type="entry name" value="RecG_wedge"/>
    <property type="match status" value="1"/>
</dbReference>
<dbReference type="GO" id="GO:0003677">
    <property type="term" value="F:DNA binding"/>
    <property type="evidence" value="ECO:0007669"/>
    <property type="project" value="UniProtKB-KW"/>
</dbReference>
<evidence type="ECO:0000256" key="4">
    <source>
        <dbReference type="ARBA" id="ARBA00022763"/>
    </source>
</evidence>
<organism evidence="18 19">
    <name type="scientific">Candidatus Magasanikbacteria bacterium CG10_big_fil_rev_8_21_14_0_10_36_32</name>
    <dbReference type="NCBI Taxonomy" id="1974646"/>
    <lineage>
        <taxon>Bacteria</taxon>
        <taxon>Candidatus Magasanikiibacteriota</taxon>
    </lineage>
</organism>
<comment type="catalytic activity">
    <reaction evidence="14 15">
        <text>ATP + H2O = ADP + phosphate + H(+)</text>
        <dbReference type="Rhea" id="RHEA:13065"/>
        <dbReference type="ChEBI" id="CHEBI:15377"/>
        <dbReference type="ChEBI" id="CHEBI:15378"/>
        <dbReference type="ChEBI" id="CHEBI:30616"/>
        <dbReference type="ChEBI" id="CHEBI:43474"/>
        <dbReference type="ChEBI" id="CHEBI:456216"/>
        <dbReference type="EC" id="5.6.2.4"/>
    </reaction>
</comment>
<dbReference type="Gene3D" id="3.40.50.300">
    <property type="entry name" value="P-loop containing nucleotide triphosphate hydrolases"/>
    <property type="match status" value="2"/>
</dbReference>
<dbReference type="GO" id="GO:0006281">
    <property type="term" value="P:DNA repair"/>
    <property type="evidence" value="ECO:0007669"/>
    <property type="project" value="UniProtKB-UniRule"/>
</dbReference>
<evidence type="ECO:0000256" key="15">
    <source>
        <dbReference type="RuleBase" id="RU363016"/>
    </source>
</evidence>
<comment type="similarity">
    <text evidence="1 15">Belongs to the helicase family. RecG subfamily.</text>
</comment>
<dbReference type="InterPro" id="IPR014001">
    <property type="entry name" value="Helicase_ATP-bd"/>
</dbReference>
<dbReference type="PROSITE" id="PS51192">
    <property type="entry name" value="HELICASE_ATP_BIND_1"/>
    <property type="match status" value="1"/>
</dbReference>
<dbReference type="InterPro" id="IPR011545">
    <property type="entry name" value="DEAD/DEAH_box_helicase_dom"/>
</dbReference>
<dbReference type="Pfam" id="PF00271">
    <property type="entry name" value="Helicase_C"/>
    <property type="match status" value="1"/>
</dbReference>
<reference evidence="19" key="1">
    <citation type="submission" date="2017-09" db="EMBL/GenBank/DDBJ databases">
        <title>Depth-based differentiation of microbial function through sediment-hosted aquifers and enrichment of novel symbionts in the deep terrestrial subsurface.</title>
        <authorList>
            <person name="Probst A.J."/>
            <person name="Ladd B."/>
            <person name="Jarett J.K."/>
            <person name="Geller-Mcgrath D.E."/>
            <person name="Sieber C.M.K."/>
            <person name="Emerson J.B."/>
            <person name="Anantharaman K."/>
            <person name="Thomas B.C."/>
            <person name="Malmstrom R."/>
            <person name="Stieglmeier M."/>
            <person name="Klingl A."/>
            <person name="Woyke T."/>
            <person name="Ryan C.M."/>
            <person name="Banfield J.F."/>
        </authorList>
    </citation>
    <scope>NUCLEOTIDE SEQUENCE [LARGE SCALE GENOMIC DNA]</scope>
</reference>
<keyword evidence="8" id="KW-0238">DNA-binding</keyword>
<dbReference type="CDD" id="cd17992">
    <property type="entry name" value="DEXHc_RecG"/>
    <property type="match status" value="1"/>
</dbReference>
<keyword evidence="10 15" id="KW-0234">DNA repair</keyword>
<feature type="domain" description="Helicase C-terminal" evidence="17">
    <location>
        <begin position="492"/>
        <end position="642"/>
    </location>
</feature>
<dbReference type="NCBIfam" id="TIGR00643">
    <property type="entry name" value="recG"/>
    <property type="match status" value="1"/>
</dbReference>
<evidence type="ECO:0000313" key="18">
    <source>
        <dbReference type="EMBL" id="PIT88423.1"/>
    </source>
</evidence>
<evidence type="ECO:0000259" key="17">
    <source>
        <dbReference type="PROSITE" id="PS51194"/>
    </source>
</evidence>
<dbReference type="EMBL" id="PFBV01000003">
    <property type="protein sequence ID" value="PIT88423.1"/>
    <property type="molecule type" value="Genomic_DNA"/>
</dbReference>
<dbReference type="GO" id="GO:0016887">
    <property type="term" value="F:ATP hydrolysis activity"/>
    <property type="evidence" value="ECO:0007669"/>
    <property type="project" value="RHEA"/>
</dbReference>
<accession>A0A2M6W6L6</accession>
<evidence type="ECO:0000256" key="11">
    <source>
        <dbReference type="ARBA" id="ARBA00023235"/>
    </source>
</evidence>
<dbReference type="SMART" id="SM00487">
    <property type="entry name" value="DEXDc"/>
    <property type="match status" value="1"/>
</dbReference>
<evidence type="ECO:0000256" key="6">
    <source>
        <dbReference type="ARBA" id="ARBA00022806"/>
    </source>
</evidence>
<feature type="domain" description="Helicase ATP-binding" evidence="16">
    <location>
        <begin position="274"/>
        <end position="446"/>
    </location>
</feature>
<dbReference type="GO" id="GO:0005524">
    <property type="term" value="F:ATP binding"/>
    <property type="evidence" value="ECO:0007669"/>
    <property type="project" value="UniProtKB-KW"/>
</dbReference>
<dbReference type="InterPro" id="IPR012340">
    <property type="entry name" value="NA-bd_OB-fold"/>
</dbReference>
<proteinExistence type="inferred from homology"/>
<keyword evidence="9 15" id="KW-0233">DNA recombination</keyword>
<dbReference type="AlphaFoldDB" id="A0A2M6W6L6"/>
<gene>
    <name evidence="18" type="ORF">COU29_01390</name>
</gene>
<name>A0A2M6W6L6_9BACT</name>
<dbReference type="SUPFAM" id="SSF52540">
    <property type="entry name" value="P-loop containing nucleoside triphosphate hydrolases"/>
    <property type="match status" value="2"/>
</dbReference>
<evidence type="ECO:0000256" key="14">
    <source>
        <dbReference type="ARBA" id="ARBA00048988"/>
    </source>
</evidence>
<dbReference type="InterPro" id="IPR045562">
    <property type="entry name" value="RecG_dom3_C"/>
</dbReference>
<evidence type="ECO:0000256" key="10">
    <source>
        <dbReference type="ARBA" id="ARBA00023204"/>
    </source>
</evidence>
<evidence type="ECO:0000256" key="8">
    <source>
        <dbReference type="ARBA" id="ARBA00023125"/>
    </source>
</evidence>
<evidence type="ECO:0000256" key="12">
    <source>
        <dbReference type="ARBA" id="ARBA00034617"/>
    </source>
</evidence>
<sequence>MVDFKTPIKDLSRVGKITAKRLQHLGLFTAGDLLYYFPFRYEDYRQVILVQDLQEGQLATVLGKLEFIVSKRSWRKRKVIVEALVSDKSGSIRVTWFNQPYITKILHQGDLIFLSGKVQSDMIGSHFVSPTFEKAVRGETKHTARMVPIYSATTGLTQKQIRFLISQIIALSAKTVDWLPADILEEWDMLPLRDALRGIHFPVDEQDLKYSTERLKFDELFLFQLKAELSRLKKTNEKAPQLIFQEKKIKEFVSSLPFVLTNTQKVSAWEILRDINLEKPMNRLLSGDVGSGKTAVAAIVIYNAVLNGYQAVLMVPTEILARQHYNTLLKLLGDKIQIGLLTRSQAEINQNNNEKFKNLKSGLLKKIKNGEVQVVIGTHALLSEKVQFKDVGLIIVDEQHRFGVEQRKNIKDKTDNLSAHFLSMTATPIPRSLALMLYGDLSMSTINEMPIGRKKISTRLVESNNRDKAYNFIRAQVNLGRQVFVICPLIESQTKDESAIEIINYPFFPTAGVEKKSVMTEYKKLSENIFPDLKVDYLHGKLKSVEKEKIMEAFKNKEIDILISTSVVEVGIDMPNASVMMIEGADRFGLAQLHQFRGRVGRADYQSYCFLFTDSQSSKVHDRLKYFETTADGFKLAEKDLEIRGPGEVYGTMQSGLMNLRLAKLTDKEIIKKAKQAAQVVAVGLNKYPSIKQKIKDWEKTVHFE</sequence>
<dbReference type="CDD" id="cd04488">
    <property type="entry name" value="RecG_wedge_OBF"/>
    <property type="match status" value="1"/>
</dbReference>
<keyword evidence="6 15" id="KW-0347">Helicase</keyword>
<keyword evidence="3 15" id="KW-0547">Nucleotide-binding</keyword>
<dbReference type="Pfam" id="PF19833">
    <property type="entry name" value="RecG_dom3_C"/>
    <property type="match status" value="1"/>
</dbReference>
<dbReference type="GO" id="GO:0006310">
    <property type="term" value="P:DNA recombination"/>
    <property type="evidence" value="ECO:0007669"/>
    <property type="project" value="UniProtKB-UniRule"/>
</dbReference>
<comment type="caution">
    <text evidence="18">The sequence shown here is derived from an EMBL/GenBank/DDBJ whole genome shotgun (WGS) entry which is preliminary data.</text>
</comment>
<dbReference type="InterPro" id="IPR004609">
    <property type="entry name" value="ATP-dep_DNA_helicase_RecG"/>
</dbReference>
<dbReference type="GO" id="GO:0043138">
    <property type="term" value="F:3'-5' DNA helicase activity"/>
    <property type="evidence" value="ECO:0007669"/>
    <property type="project" value="UniProtKB-EC"/>
</dbReference>
<keyword evidence="5 15" id="KW-0378">Hydrolase</keyword>
<evidence type="ECO:0000259" key="16">
    <source>
        <dbReference type="PROSITE" id="PS51192"/>
    </source>
</evidence>
<dbReference type="Pfam" id="PF00270">
    <property type="entry name" value="DEAD"/>
    <property type="match status" value="1"/>
</dbReference>
<dbReference type="SUPFAM" id="SSF50249">
    <property type="entry name" value="Nucleic acid-binding proteins"/>
    <property type="match status" value="1"/>
</dbReference>
<evidence type="ECO:0000256" key="3">
    <source>
        <dbReference type="ARBA" id="ARBA00022741"/>
    </source>
</evidence>
<keyword evidence="4 15" id="KW-0227">DNA damage</keyword>
<evidence type="ECO:0000256" key="2">
    <source>
        <dbReference type="ARBA" id="ARBA00017846"/>
    </source>
</evidence>
<dbReference type="InterPro" id="IPR001650">
    <property type="entry name" value="Helicase_C-like"/>
</dbReference>
<dbReference type="PROSITE" id="PS51194">
    <property type="entry name" value="HELICASE_CTER"/>
    <property type="match status" value="1"/>
</dbReference>
<dbReference type="PANTHER" id="PTHR47964">
    <property type="entry name" value="ATP-DEPENDENT DNA HELICASE HOMOLOG RECG, CHLOROPLASTIC"/>
    <property type="match status" value="1"/>
</dbReference>
<dbReference type="EC" id="5.6.2.4" evidence="13 15"/>
<comment type="catalytic activity">
    <reaction evidence="12 15">
        <text>Couples ATP hydrolysis with the unwinding of duplex DNA by translocating in the 3'-5' direction.</text>
        <dbReference type="EC" id="5.6.2.4"/>
    </reaction>
</comment>
<dbReference type="NCBIfam" id="NF008165">
    <property type="entry name" value="PRK10917.1-3"/>
    <property type="match status" value="1"/>
</dbReference>
<dbReference type="InterPro" id="IPR047112">
    <property type="entry name" value="RecG/Mfd"/>
</dbReference>
<dbReference type="InterPro" id="IPR033454">
    <property type="entry name" value="RecG_wedge"/>
</dbReference>
<dbReference type="Proteomes" id="UP000231426">
    <property type="component" value="Unassembled WGS sequence"/>
</dbReference>
<evidence type="ECO:0000256" key="5">
    <source>
        <dbReference type="ARBA" id="ARBA00022801"/>
    </source>
</evidence>
<dbReference type="NCBIfam" id="NF008168">
    <property type="entry name" value="PRK10917.2-2"/>
    <property type="match status" value="1"/>
</dbReference>
<evidence type="ECO:0000313" key="19">
    <source>
        <dbReference type="Proteomes" id="UP000231426"/>
    </source>
</evidence>
<keyword evidence="11" id="KW-0413">Isomerase</keyword>
<evidence type="ECO:0000256" key="9">
    <source>
        <dbReference type="ARBA" id="ARBA00023172"/>
    </source>
</evidence>
<dbReference type="PANTHER" id="PTHR47964:SF1">
    <property type="entry name" value="ATP-DEPENDENT DNA HELICASE HOMOLOG RECG, CHLOROPLASTIC"/>
    <property type="match status" value="1"/>
</dbReference>
<keyword evidence="7 15" id="KW-0067">ATP-binding</keyword>
<dbReference type="InterPro" id="IPR027417">
    <property type="entry name" value="P-loop_NTPase"/>
</dbReference>
<evidence type="ECO:0000256" key="13">
    <source>
        <dbReference type="ARBA" id="ARBA00034808"/>
    </source>
</evidence>
<dbReference type="Gene3D" id="2.40.50.140">
    <property type="entry name" value="Nucleic acid-binding proteins"/>
    <property type="match status" value="1"/>
</dbReference>
<evidence type="ECO:0000256" key="7">
    <source>
        <dbReference type="ARBA" id="ARBA00022840"/>
    </source>
</evidence>
<dbReference type="SMART" id="SM00490">
    <property type="entry name" value="HELICc"/>
    <property type="match status" value="1"/>
</dbReference>
<protein>
    <recommendedName>
        <fullName evidence="2 15">ATP-dependent DNA helicase RecG</fullName>
        <ecNumber evidence="13 15">5.6.2.4</ecNumber>
    </recommendedName>
</protein>
<comment type="function">
    <text evidence="15">Plays a critical role in recombination and DNA repair. Helps process Holliday junction intermediates to mature products by catalyzing branch migration. Has replication fork regression activity, unwinds stalled or blocked replication forks to make a HJ that can be resolved. Has a DNA unwinding activity characteristic of a DNA helicase with 3'-5' polarity.</text>
</comment>
<evidence type="ECO:0000256" key="1">
    <source>
        <dbReference type="ARBA" id="ARBA00007504"/>
    </source>
</evidence>